<evidence type="ECO:0000313" key="4">
    <source>
        <dbReference type="Proteomes" id="UP000444316"/>
    </source>
</evidence>
<keyword evidence="2" id="KW-0472">Membrane</keyword>
<accession>A0A845I6H5</accession>
<evidence type="ECO:0000313" key="3">
    <source>
        <dbReference type="EMBL" id="MYN47646.1"/>
    </source>
</evidence>
<dbReference type="Proteomes" id="UP000444316">
    <property type="component" value="Unassembled WGS sequence"/>
</dbReference>
<feature type="region of interest" description="Disordered" evidence="1">
    <location>
        <begin position="83"/>
        <end position="162"/>
    </location>
</feature>
<gene>
    <name evidence="3" type="ORF">GTP23_21630</name>
</gene>
<organism evidence="3 4">
    <name type="scientific">Duganella fentianensis</name>
    <dbReference type="NCBI Taxonomy" id="2692177"/>
    <lineage>
        <taxon>Bacteria</taxon>
        <taxon>Pseudomonadati</taxon>
        <taxon>Pseudomonadota</taxon>
        <taxon>Betaproteobacteria</taxon>
        <taxon>Burkholderiales</taxon>
        <taxon>Oxalobacteraceae</taxon>
        <taxon>Telluria group</taxon>
        <taxon>Duganella</taxon>
    </lineage>
</organism>
<dbReference type="RefSeq" id="WP_161037035.1">
    <property type="nucleotide sequence ID" value="NZ_WWCL01000007.1"/>
</dbReference>
<name>A0A845I6H5_9BURK</name>
<feature type="compositionally biased region" description="Polar residues" evidence="1">
    <location>
        <begin position="135"/>
        <end position="151"/>
    </location>
</feature>
<proteinExistence type="predicted"/>
<keyword evidence="2" id="KW-1133">Transmembrane helix</keyword>
<evidence type="ECO:0000256" key="1">
    <source>
        <dbReference type="SAM" id="MobiDB-lite"/>
    </source>
</evidence>
<feature type="compositionally biased region" description="Basic and acidic residues" evidence="1">
    <location>
        <begin position="108"/>
        <end position="117"/>
    </location>
</feature>
<dbReference type="EMBL" id="WWCL01000007">
    <property type="protein sequence ID" value="MYN47646.1"/>
    <property type="molecule type" value="Genomic_DNA"/>
</dbReference>
<keyword evidence="4" id="KW-1185">Reference proteome</keyword>
<feature type="transmembrane region" description="Helical" evidence="2">
    <location>
        <begin position="37"/>
        <end position="57"/>
    </location>
</feature>
<reference evidence="3" key="1">
    <citation type="submission" date="2019-12" db="EMBL/GenBank/DDBJ databases">
        <title>Novel species isolated from a subtropical stream in China.</title>
        <authorList>
            <person name="Lu H."/>
        </authorList>
    </citation>
    <scope>NUCLEOTIDE SEQUENCE [LARGE SCALE GENOMIC DNA]</scope>
    <source>
        <strain evidence="3">FT93W</strain>
    </source>
</reference>
<keyword evidence="2" id="KW-0812">Transmembrane</keyword>
<feature type="compositionally biased region" description="Low complexity" evidence="1">
    <location>
        <begin position="83"/>
        <end position="96"/>
    </location>
</feature>
<protein>
    <submittedName>
        <fullName evidence="3">Uncharacterized protein</fullName>
    </submittedName>
</protein>
<comment type="caution">
    <text evidence="3">The sequence shown here is derived from an EMBL/GenBank/DDBJ whole genome shotgun (WGS) entry which is preliminary data.</text>
</comment>
<evidence type="ECO:0000256" key="2">
    <source>
        <dbReference type="SAM" id="Phobius"/>
    </source>
</evidence>
<dbReference type="AlphaFoldDB" id="A0A845I6H5"/>
<sequence length="162" mass="16859">MAATKRPQNKCKKCGYTWYPRGAHISLKCPSCGSSEVGFAGPGVGILALFVIAVMVFGGSKKEAPAEAPSAPPVNAKLPAVANRQQVTQARAAAAQSDPPTDISNARVDTEKGDAKVDTSASSECVEGNEGKPSECSTSDCANSMPASQKCQQKRAPQNELY</sequence>